<comment type="caution">
    <text evidence="2">The sequence shown here is derived from an EMBL/GenBank/DDBJ whole genome shotgun (WGS) entry which is preliminary data.</text>
</comment>
<dbReference type="RefSeq" id="WP_070117688.1">
    <property type="nucleotide sequence ID" value="NZ_MASR01000001.1"/>
</dbReference>
<organism evidence="2 3">
    <name type="scientific">Pseudohongiella acticola</name>
    <dbReference type="NCBI Taxonomy" id="1524254"/>
    <lineage>
        <taxon>Bacteria</taxon>
        <taxon>Pseudomonadati</taxon>
        <taxon>Pseudomonadota</taxon>
        <taxon>Gammaproteobacteria</taxon>
        <taxon>Pseudomonadales</taxon>
        <taxon>Pseudohongiellaceae</taxon>
        <taxon>Pseudohongiella</taxon>
    </lineage>
</organism>
<keyword evidence="1" id="KW-0812">Transmembrane</keyword>
<keyword evidence="3" id="KW-1185">Reference proteome</keyword>
<dbReference type="Proteomes" id="UP000175669">
    <property type="component" value="Unassembled WGS sequence"/>
</dbReference>
<keyword evidence="1" id="KW-1133">Transmembrane helix</keyword>
<evidence type="ECO:0000256" key="1">
    <source>
        <dbReference type="SAM" id="Phobius"/>
    </source>
</evidence>
<gene>
    <name evidence="2" type="ORF">PHACT_10255</name>
</gene>
<dbReference type="InterPro" id="IPR009339">
    <property type="entry name" value="DUF998"/>
</dbReference>
<feature type="transmembrane region" description="Helical" evidence="1">
    <location>
        <begin position="48"/>
        <end position="68"/>
    </location>
</feature>
<feature type="transmembrane region" description="Helical" evidence="1">
    <location>
        <begin position="113"/>
        <end position="133"/>
    </location>
</feature>
<sequence length="208" mass="22161">MRARWLIIAVIVSYFIMLIGGGALKPGYSHVGQFISELNATGTPNAQLIGWLGFMPFGVLSALLIISLSGIAPVAGASRVGYWLLLMEPVAYIGSAFAPCDIGCPVEGSASQMIHNSLAAVTYIFTAVGLVLLASSAKLPGRVRVLLAGLAVVWLTLFTIMLDSSLEPWRGLLQRLAEWIVYGALLILAWKLSADDSKLNDEAAMKAL</sequence>
<reference evidence="3" key="1">
    <citation type="submission" date="2016-07" db="EMBL/GenBank/DDBJ databases">
        <authorList>
            <person name="Florea S."/>
            <person name="Webb J.S."/>
            <person name="Jaromczyk J."/>
            <person name="Schardl C.L."/>
        </authorList>
    </citation>
    <scope>NUCLEOTIDE SEQUENCE [LARGE SCALE GENOMIC DNA]</scope>
    <source>
        <strain evidence="3">KCTC 42131</strain>
    </source>
</reference>
<keyword evidence="1" id="KW-0472">Membrane</keyword>
<dbReference type="STRING" id="1524254.PHACT_10255"/>
<proteinExistence type="predicted"/>
<feature type="transmembrane region" description="Helical" evidence="1">
    <location>
        <begin position="80"/>
        <end position="98"/>
    </location>
</feature>
<name>A0A1E8CLW9_9GAMM</name>
<dbReference type="EMBL" id="MASR01000001">
    <property type="protein sequence ID" value="OFE13471.1"/>
    <property type="molecule type" value="Genomic_DNA"/>
</dbReference>
<evidence type="ECO:0000313" key="3">
    <source>
        <dbReference type="Proteomes" id="UP000175669"/>
    </source>
</evidence>
<accession>A0A1E8CLW9</accession>
<feature type="transmembrane region" description="Helical" evidence="1">
    <location>
        <begin position="145"/>
        <end position="166"/>
    </location>
</feature>
<evidence type="ECO:0000313" key="2">
    <source>
        <dbReference type="EMBL" id="OFE13471.1"/>
    </source>
</evidence>
<protein>
    <recommendedName>
        <fullName evidence="4">DUF998 domain-containing protein</fullName>
    </recommendedName>
</protein>
<dbReference type="AlphaFoldDB" id="A0A1E8CLW9"/>
<dbReference type="Pfam" id="PF06197">
    <property type="entry name" value="DUF998"/>
    <property type="match status" value="1"/>
</dbReference>
<feature type="transmembrane region" description="Helical" evidence="1">
    <location>
        <begin position="172"/>
        <end position="190"/>
    </location>
</feature>
<evidence type="ECO:0008006" key="4">
    <source>
        <dbReference type="Google" id="ProtNLM"/>
    </source>
</evidence>
<feature type="transmembrane region" description="Helical" evidence="1">
    <location>
        <begin position="5"/>
        <end position="28"/>
    </location>
</feature>